<feature type="region of interest" description="Disordered" evidence="4">
    <location>
        <begin position="513"/>
        <end position="552"/>
    </location>
</feature>
<feature type="compositionally biased region" description="Low complexity" evidence="4">
    <location>
        <begin position="26"/>
        <end position="47"/>
    </location>
</feature>
<comment type="similarity">
    <text evidence="1">Belongs to the peptidase C48 family.</text>
</comment>
<evidence type="ECO:0000313" key="8">
    <source>
        <dbReference type="Proteomes" id="UP001632038"/>
    </source>
</evidence>
<dbReference type="PANTHER" id="PTHR48449:SF1">
    <property type="entry name" value="DUF1985 DOMAIN-CONTAINING PROTEIN"/>
    <property type="match status" value="1"/>
</dbReference>
<dbReference type="InterPro" id="IPR038765">
    <property type="entry name" value="Papain-like_cys_pep_sf"/>
</dbReference>
<keyword evidence="3" id="KW-0378">Hydrolase</keyword>
<evidence type="ECO:0000313" key="7">
    <source>
        <dbReference type="EMBL" id="KAL3648859.1"/>
    </source>
</evidence>
<dbReference type="PANTHER" id="PTHR48449">
    <property type="entry name" value="DUF1985 DOMAIN-CONTAINING PROTEIN"/>
    <property type="match status" value="1"/>
</dbReference>
<dbReference type="Pfam" id="PF09331">
    <property type="entry name" value="DUF1985"/>
    <property type="match status" value="1"/>
</dbReference>
<proteinExistence type="inferred from homology"/>
<keyword evidence="2" id="KW-0645">Protease</keyword>
<comment type="caution">
    <text evidence="7">The sequence shown here is derived from an EMBL/GenBank/DDBJ whole genome shotgun (WGS) entry which is preliminary data.</text>
</comment>
<dbReference type="EMBL" id="JAVIJP010000007">
    <property type="protein sequence ID" value="KAL3648859.1"/>
    <property type="molecule type" value="Genomic_DNA"/>
</dbReference>
<feature type="domain" description="Ubiquitin-like protease family profile" evidence="5">
    <location>
        <begin position="816"/>
        <end position="938"/>
    </location>
</feature>
<dbReference type="Pfam" id="PF02902">
    <property type="entry name" value="Peptidase_C48"/>
    <property type="match status" value="1"/>
</dbReference>
<evidence type="ECO:0000256" key="2">
    <source>
        <dbReference type="ARBA" id="ARBA00022670"/>
    </source>
</evidence>
<accession>A0ABD3E6Z8</accession>
<evidence type="ECO:0000256" key="4">
    <source>
        <dbReference type="SAM" id="MobiDB-lite"/>
    </source>
</evidence>
<dbReference type="Gene3D" id="3.40.395.10">
    <property type="entry name" value="Adenoviral Proteinase, Chain A"/>
    <property type="match status" value="1"/>
</dbReference>
<evidence type="ECO:0000256" key="3">
    <source>
        <dbReference type="ARBA" id="ARBA00022801"/>
    </source>
</evidence>
<evidence type="ECO:0000256" key="1">
    <source>
        <dbReference type="ARBA" id="ARBA00005234"/>
    </source>
</evidence>
<sequence>MTMASSDNNNMEIELYGPSQVGETDAANPTNAENPTNSTNANSANAAELSTTISDNENAYADSTTGWKWKWPKVRNPAGKKASILLDVKTDVIQDINNRLGKQTLERFCESCFGAYLHNYPRSQVPAIVMHLMLRQQLIKEGADEDELWFLVGDTFVRFSKYEYALVTGLRFGPTNFDPNADREIRKDGVYRKFIDPHNKFSKKGAKYTFVLNLFNNPPKELRRSKERESLLKTAKVLFVHGFFVAIDKRYRIANWVWSLVENENEWKTFPWGAYSFQILMYRMKNAKVKAGDKDNYHIYGFSHAFLHFIFEAVPGLADILTSKPKHKCVQPRLLKRQCHTKSLKEYLNFFDSQDIQCFEKLEPTKQELIDYTWWHHVADDVRSSVRYIHREFNKAKKALLLKRTRDQSPVPEQGQGDGSVPEVELRPQKKGRTTESPNVYSGELLTRILEGVRRENELCVQWVMREVREIQEMESRKADDMRSEIEGLRKTLEELRRHKNYASFEEDYVAFEKQPPPSPTEQTPPPLLPQNTPAPPPKKITPPPPAPTDDAYVPFDGDFVDDIIAFADKHDYVRHRSITEPRLTPIKGISVEPGDYLTPIKARKHLVIKQKSETSALNIRRAIRPPRDSDGTTSYLSYRTNKHMIAYLAYLESDPKEKRDVGHGMSFENASFFKRIEDPAEWMETPLSILIYAIDAYQRILHLSPEFVGCHPEGKGKFVVLGSYFGESMLSLSRNMYHENEAFKILDEDKGQMEKLDPKDEFVKQLLDHVLGKPILYTTENWAPLIPFTEVDKVVRSNCEIILNSFHIYVVWLAHGHFYPLVIDLVKCEVWVIDSLANSSDEDKRLARYEGTLCLRRILPSLLQLSGFYDVRKDLKPVNREWDLRFANKEQCFLQTDKVSCGPFSCKMMDVLVSRRALPNITEENMKFIRRGIAERIFSFSKPAPKECI</sequence>
<dbReference type="GO" id="GO:0008233">
    <property type="term" value="F:peptidase activity"/>
    <property type="evidence" value="ECO:0007669"/>
    <property type="project" value="UniProtKB-KW"/>
</dbReference>
<evidence type="ECO:0000259" key="6">
    <source>
        <dbReference type="Pfam" id="PF09331"/>
    </source>
</evidence>
<name>A0ABD3E6Z8_9LAMI</name>
<protein>
    <recommendedName>
        <fullName evidence="9">Ubiquitin-like protease family profile domain-containing protein</fullName>
    </recommendedName>
</protein>
<dbReference type="InterPro" id="IPR003653">
    <property type="entry name" value="Peptidase_C48_C"/>
</dbReference>
<feature type="region of interest" description="Disordered" evidence="4">
    <location>
        <begin position="404"/>
        <end position="438"/>
    </location>
</feature>
<keyword evidence="8" id="KW-1185">Reference proteome</keyword>
<feature type="compositionally biased region" description="Pro residues" evidence="4">
    <location>
        <begin position="515"/>
        <end position="548"/>
    </location>
</feature>
<evidence type="ECO:0008006" key="9">
    <source>
        <dbReference type="Google" id="ProtNLM"/>
    </source>
</evidence>
<evidence type="ECO:0000259" key="5">
    <source>
        <dbReference type="Pfam" id="PF02902"/>
    </source>
</evidence>
<gene>
    <name evidence="7" type="ORF">CASFOL_005262</name>
</gene>
<reference evidence="8" key="1">
    <citation type="journal article" date="2024" name="IScience">
        <title>Strigolactones Initiate the Formation of Haustorium-like Structures in Castilleja.</title>
        <authorList>
            <person name="Buerger M."/>
            <person name="Peterson D."/>
            <person name="Chory J."/>
        </authorList>
    </citation>
    <scope>NUCLEOTIDE SEQUENCE [LARGE SCALE GENOMIC DNA]</scope>
</reference>
<organism evidence="7 8">
    <name type="scientific">Castilleja foliolosa</name>
    <dbReference type="NCBI Taxonomy" id="1961234"/>
    <lineage>
        <taxon>Eukaryota</taxon>
        <taxon>Viridiplantae</taxon>
        <taxon>Streptophyta</taxon>
        <taxon>Embryophyta</taxon>
        <taxon>Tracheophyta</taxon>
        <taxon>Spermatophyta</taxon>
        <taxon>Magnoliopsida</taxon>
        <taxon>eudicotyledons</taxon>
        <taxon>Gunneridae</taxon>
        <taxon>Pentapetalae</taxon>
        <taxon>asterids</taxon>
        <taxon>lamiids</taxon>
        <taxon>Lamiales</taxon>
        <taxon>Orobanchaceae</taxon>
        <taxon>Pedicularideae</taxon>
        <taxon>Castillejinae</taxon>
        <taxon>Castilleja</taxon>
    </lineage>
</organism>
<dbReference type="InterPro" id="IPR015410">
    <property type="entry name" value="DUF1985"/>
</dbReference>
<dbReference type="GO" id="GO:0006508">
    <property type="term" value="P:proteolysis"/>
    <property type="evidence" value="ECO:0007669"/>
    <property type="project" value="UniProtKB-KW"/>
</dbReference>
<dbReference type="SUPFAM" id="SSF54001">
    <property type="entry name" value="Cysteine proteinases"/>
    <property type="match status" value="1"/>
</dbReference>
<feature type="domain" description="DUF1985" evidence="6">
    <location>
        <begin position="143"/>
        <end position="281"/>
    </location>
</feature>
<dbReference type="AlphaFoldDB" id="A0ABD3E6Z8"/>
<dbReference type="Proteomes" id="UP001632038">
    <property type="component" value="Unassembled WGS sequence"/>
</dbReference>
<feature type="region of interest" description="Disordered" evidence="4">
    <location>
        <begin position="21"/>
        <end position="47"/>
    </location>
</feature>